<dbReference type="SUPFAM" id="SSF53474">
    <property type="entry name" value="alpha/beta-Hydrolases"/>
    <property type="match status" value="1"/>
</dbReference>
<keyword evidence="3" id="KW-1185">Reference proteome</keyword>
<feature type="domain" description="Dienelactone hydrolase" evidence="1">
    <location>
        <begin position="69"/>
        <end position="277"/>
    </location>
</feature>
<gene>
    <name evidence="2" type="ORF">N657DRAFT_606371</name>
</gene>
<reference evidence="2" key="1">
    <citation type="journal article" date="2023" name="Mol. Phylogenet. Evol.">
        <title>Genome-scale phylogeny and comparative genomics of the fungal order Sordariales.</title>
        <authorList>
            <person name="Hensen N."/>
            <person name="Bonometti L."/>
            <person name="Westerberg I."/>
            <person name="Brannstrom I.O."/>
            <person name="Guillou S."/>
            <person name="Cros-Aarteil S."/>
            <person name="Calhoun S."/>
            <person name="Haridas S."/>
            <person name="Kuo A."/>
            <person name="Mondo S."/>
            <person name="Pangilinan J."/>
            <person name="Riley R."/>
            <person name="LaButti K."/>
            <person name="Andreopoulos B."/>
            <person name="Lipzen A."/>
            <person name="Chen C."/>
            <person name="Yan M."/>
            <person name="Daum C."/>
            <person name="Ng V."/>
            <person name="Clum A."/>
            <person name="Steindorff A."/>
            <person name="Ohm R.A."/>
            <person name="Martin F."/>
            <person name="Silar P."/>
            <person name="Natvig D.O."/>
            <person name="Lalanne C."/>
            <person name="Gautier V."/>
            <person name="Ament-Velasquez S.L."/>
            <person name="Kruys A."/>
            <person name="Hutchinson M.I."/>
            <person name="Powell A.J."/>
            <person name="Barry K."/>
            <person name="Miller A.N."/>
            <person name="Grigoriev I.V."/>
            <person name="Debuchy R."/>
            <person name="Gladieux P."/>
            <person name="Hiltunen Thoren M."/>
            <person name="Johannesson H."/>
        </authorList>
    </citation>
    <scope>NUCLEOTIDE SEQUENCE</scope>
    <source>
        <strain evidence="2">CBS 731.68</strain>
    </source>
</reference>
<name>A0AAN6YY04_9PEZI</name>
<dbReference type="PANTHER" id="PTHR17630">
    <property type="entry name" value="DIENELACTONE HYDROLASE"/>
    <property type="match status" value="1"/>
</dbReference>
<organism evidence="2 3">
    <name type="scientific">Parathielavia appendiculata</name>
    <dbReference type="NCBI Taxonomy" id="2587402"/>
    <lineage>
        <taxon>Eukaryota</taxon>
        <taxon>Fungi</taxon>
        <taxon>Dikarya</taxon>
        <taxon>Ascomycota</taxon>
        <taxon>Pezizomycotina</taxon>
        <taxon>Sordariomycetes</taxon>
        <taxon>Sordariomycetidae</taxon>
        <taxon>Sordariales</taxon>
        <taxon>Chaetomiaceae</taxon>
        <taxon>Parathielavia</taxon>
    </lineage>
</organism>
<evidence type="ECO:0000313" key="2">
    <source>
        <dbReference type="EMBL" id="KAK4118311.1"/>
    </source>
</evidence>
<dbReference type="PANTHER" id="PTHR17630:SF44">
    <property type="entry name" value="PROTEIN AIM2"/>
    <property type="match status" value="1"/>
</dbReference>
<evidence type="ECO:0000259" key="1">
    <source>
        <dbReference type="Pfam" id="PF01738"/>
    </source>
</evidence>
<dbReference type="InterPro" id="IPR002925">
    <property type="entry name" value="Dienelactn_hydro"/>
</dbReference>
<dbReference type="Pfam" id="PF01738">
    <property type="entry name" value="DLH"/>
    <property type="match status" value="1"/>
</dbReference>
<dbReference type="GO" id="GO:0016787">
    <property type="term" value="F:hydrolase activity"/>
    <property type="evidence" value="ECO:0007669"/>
    <property type="project" value="InterPro"/>
</dbReference>
<accession>A0AAN6YY04</accession>
<evidence type="ECO:0000313" key="3">
    <source>
        <dbReference type="Proteomes" id="UP001302602"/>
    </source>
</evidence>
<protein>
    <submittedName>
        <fullName evidence="2">Alpha/beta-hydrolase</fullName>
    </submittedName>
</protein>
<sequence>MLHSSVTSTLHNSTIKMRTSLAALLLWGVSPLASVAFAKVCSYGDNPQIIAHAGEPVGREQMYNGVNLYISKPSCKKPKVGVLYITDVFGIQHVQNKLLADSFARAGFMVVAPDMFDGKPAPMDFNTPGFNATEFTLKHSPNATDPILAKAVAYLQTTGVEKIAATGYCYGGRYAFRVLAAGKGVDAGFAAHPSLLEDVEIQAITRPISVAAAEIDNMMNSTRRSQIEALLANGTQPYQVNLYGGTSHGFGVRANVSNPEEKFGKEAAFYQAVRWFDAWAGGAL</sequence>
<dbReference type="InterPro" id="IPR029058">
    <property type="entry name" value="AB_hydrolase_fold"/>
</dbReference>
<dbReference type="EMBL" id="MU853272">
    <property type="protein sequence ID" value="KAK4118311.1"/>
    <property type="molecule type" value="Genomic_DNA"/>
</dbReference>
<dbReference type="Gene3D" id="3.40.50.1820">
    <property type="entry name" value="alpha/beta hydrolase"/>
    <property type="match status" value="1"/>
</dbReference>
<dbReference type="GeneID" id="87826985"/>
<proteinExistence type="predicted"/>
<reference evidence="2" key="2">
    <citation type="submission" date="2023-05" db="EMBL/GenBank/DDBJ databases">
        <authorList>
            <consortium name="Lawrence Berkeley National Laboratory"/>
            <person name="Steindorff A."/>
            <person name="Hensen N."/>
            <person name="Bonometti L."/>
            <person name="Westerberg I."/>
            <person name="Brannstrom I.O."/>
            <person name="Guillou S."/>
            <person name="Cros-Aarteil S."/>
            <person name="Calhoun S."/>
            <person name="Haridas S."/>
            <person name="Kuo A."/>
            <person name="Mondo S."/>
            <person name="Pangilinan J."/>
            <person name="Riley R."/>
            <person name="Labutti K."/>
            <person name="Andreopoulos B."/>
            <person name="Lipzen A."/>
            <person name="Chen C."/>
            <person name="Yanf M."/>
            <person name="Daum C."/>
            <person name="Ng V."/>
            <person name="Clum A."/>
            <person name="Ohm R."/>
            <person name="Martin F."/>
            <person name="Silar P."/>
            <person name="Natvig D."/>
            <person name="Lalanne C."/>
            <person name="Gautier V."/>
            <person name="Ament-Velasquez S.L."/>
            <person name="Kruys A."/>
            <person name="Hutchinson M.I."/>
            <person name="Powell A.J."/>
            <person name="Barry K."/>
            <person name="Miller A.N."/>
            <person name="Grigoriev I.V."/>
            <person name="Debuchy R."/>
            <person name="Gladieux P."/>
            <person name="Thoren M.H."/>
            <person name="Johannesson H."/>
        </authorList>
    </citation>
    <scope>NUCLEOTIDE SEQUENCE</scope>
    <source>
        <strain evidence="2">CBS 731.68</strain>
    </source>
</reference>
<dbReference type="AlphaFoldDB" id="A0AAN6YY04"/>
<dbReference type="Proteomes" id="UP001302602">
    <property type="component" value="Unassembled WGS sequence"/>
</dbReference>
<dbReference type="RefSeq" id="XP_062642084.1">
    <property type="nucleotide sequence ID" value="XM_062790215.1"/>
</dbReference>
<comment type="caution">
    <text evidence="2">The sequence shown here is derived from an EMBL/GenBank/DDBJ whole genome shotgun (WGS) entry which is preliminary data.</text>
</comment>